<dbReference type="InterPro" id="IPR017441">
    <property type="entry name" value="Protein_kinase_ATP_BS"/>
</dbReference>
<evidence type="ECO:0000256" key="7">
    <source>
        <dbReference type="PROSITE-ProRule" id="PRU10141"/>
    </source>
</evidence>
<feature type="region of interest" description="Disordered" evidence="8">
    <location>
        <begin position="1"/>
        <end position="81"/>
    </location>
</feature>
<dbReference type="FunFam" id="3.30.200.20:FF:000415">
    <property type="entry name" value="receptor-like serine/threonine-protein kinase NCRK"/>
    <property type="match status" value="1"/>
</dbReference>
<reference evidence="11" key="1">
    <citation type="submission" date="2017-07" db="EMBL/GenBank/DDBJ databases">
        <title>Taro Niue Genome Assembly and Annotation.</title>
        <authorList>
            <person name="Atibalentja N."/>
            <person name="Keating K."/>
            <person name="Fields C.J."/>
        </authorList>
    </citation>
    <scope>NUCLEOTIDE SEQUENCE</scope>
    <source>
        <strain evidence="11">Niue_2</strain>
        <tissue evidence="11">Leaf</tissue>
    </source>
</reference>
<dbReference type="EMBL" id="NMUH01002039">
    <property type="protein sequence ID" value="MQL97370.1"/>
    <property type="molecule type" value="Genomic_DNA"/>
</dbReference>
<feature type="compositionally biased region" description="Low complexity" evidence="8">
    <location>
        <begin position="38"/>
        <end position="67"/>
    </location>
</feature>
<evidence type="ECO:0000256" key="4">
    <source>
        <dbReference type="ARBA" id="ARBA00022737"/>
    </source>
</evidence>
<keyword evidence="3 9" id="KW-0812">Transmembrane</keyword>
<comment type="caution">
    <text evidence="11">The sequence shown here is derived from an EMBL/GenBank/DDBJ whole genome shotgun (WGS) entry which is preliminary data.</text>
</comment>
<dbReference type="SUPFAM" id="SSF52058">
    <property type="entry name" value="L domain-like"/>
    <property type="match status" value="1"/>
</dbReference>
<keyword evidence="5 9" id="KW-1133">Transmembrane helix</keyword>
<accession>A0A843VV18</accession>
<organism evidence="11 12">
    <name type="scientific">Colocasia esculenta</name>
    <name type="common">Wild taro</name>
    <name type="synonym">Arum esculentum</name>
    <dbReference type="NCBI Taxonomy" id="4460"/>
    <lineage>
        <taxon>Eukaryota</taxon>
        <taxon>Viridiplantae</taxon>
        <taxon>Streptophyta</taxon>
        <taxon>Embryophyta</taxon>
        <taxon>Tracheophyta</taxon>
        <taxon>Spermatophyta</taxon>
        <taxon>Magnoliopsida</taxon>
        <taxon>Liliopsida</taxon>
        <taxon>Araceae</taxon>
        <taxon>Aroideae</taxon>
        <taxon>Colocasieae</taxon>
        <taxon>Colocasia</taxon>
    </lineage>
</organism>
<dbReference type="Proteomes" id="UP000652761">
    <property type="component" value="Unassembled WGS sequence"/>
</dbReference>
<dbReference type="GO" id="GO:0005524">
    <property type="term" value="F:ATP binding"/>
    <property type="evidence" value="ECO:0007669"/>
    <property type="project" value="UniProtKB-UniRule"/>
</dbReference>
<proteinExistence type="predicted"/>
<protein>
    <recommendedName>
        <fullName evidence="10">Protein kinase domain-containing protein</fullName>
    </recommendedName>
</protein>
<dbReference type="Gene3D" id="1.10.510.10">
    <property type="entry name" value="Transferase(Phosphotransferase) domain 1"/>
    <property type="match status" value="1"/>
</dbReference>
<dbReference type="Pfam" id="PF07714">
    <property type="entry name" value="PK_Tyr_Ser-Thr"/>
    <property type="match status" value="1"/>
</dbReference>
<dbReference type="PROSITE" id="PS00107">
    <property type="entry name" value="PROTEIN_KINASE_ATP"/>
    <property type="match status" value="1"/>
</dbReference>
<feature type="compositionally biased region" description="Polar residues" evidence="8">
    <location>
        <begin position="141"/>
        <end position="150"/>
    </location>
</feature>
<dbReference type="SUPFAM" id="SSF56112">
    <property type="entry name" value="Protein kinase-like (PK-like)"/>
    <property type="match status" value="1"/>
</dbReference>
<comment type="subcellular location">
    <subcellularLocation>
        <location evidence="1">Cell membrane</location>
        <topology evidence="1">Single-pass membrane protein</topology>
    </subcellularLocation>
</comment>
<dbReference type="PROSITE" id="PS50011">
    <property type="entry name" value="PROTEIN_KINASE_DOM"/>
    <property type="match status" value="1"/>
</dbReference>
<keyword evidence="7" id="KW-0067">ATP-binding</keyword>
<evidence type="ECO:0000256" key="5">
    <source>
        <dbReference type="ARBA" id="ARBA00022989"/>
    </source>
</evidence>
<evidence type="ECO:0000256" key="3">
    <source>
        <dbReference type="ARBA" id="ARBA00022692"/>
    </source>
</evidence>
<evidence type="ECO:0000313" key="12">
    <source>
        <dbReference type="Proteomes" id="UP000652761"/>
    </source>
</evidence>
<evidence type="ECO:0000256" key="2">
    <source>
        <dbReference type="ARBA" id="ARBA00022614"/>
    </source>
</evidence>
<dbReference type="PANTHER" id="PTHR45631">
    <property type="entry name" value="OS07G0107800 PROTEIN-RELATED"/>
    <property type="match status" value="1"/>
</dbReference>
<dbReference type="InterPro" id="IPR000719">
    <property type="entry name" value="Prot_kinase_dom"/>
</dbReference>
<dbReference type="AlphaFoldDB" id="A0A843VV18"/>
<keyword evidence="2" id="KW-0433">Leucine-rich repeat</keyword>
<keyword evidence="4" id="KW-0677">Repeat</keyword>
<dbReference type="InterPro" id="IPR001245">
    <property type="entry name" value="Ser-Thr/Tyr_kinase_cat_dom"/>
</dbReference>
<evidence type="ECO:0000256" key="9">
    <source>
        <dbReference type="SAM" id="Phobius"/>
    </source>
</evidence>
<sequence length="343" mass="37583">MHIPVADLEADVDEEAVPLPTDVATVRLRPPHAEDMFNSASSSSSSWNSSSSSWESSSTSDSTSRSATFGDLQNNSLEGTVPESLGGLKSLHLLNLENNKLQGVLPQSLKRKALQVRITGNLCLSFFPSSCHQTAAKRPSTETPQVVSNVNKERGHDTSTKPIIIGATCLLALASIALVVFLCKNTRPQKTNDVRYKANQRDLQMRWNATNIFTYKEIKMATNNFRHVIGSGGFGSVYLGNLSDGKLVAVKVRFDKSQLGTDSFINEVQLLSQVHHQNLVELVGFCYESNQQILVYEYLPGGSLAENLYGSNGKKIHLNWARRLKIAVDAAKGVRLSHLLVSN</sequence>
<evidence type="ECO:0000256" key="1">
    <source>
        <dbReference type="ARBA" id="ARBA00004162"/>
    </source>
</evidence>
<evidence type="ECO:0000313" key="11">
    <source>
        <dbReference type="EMBL" id="MQL97370.1"/>
    </source>
</evidence>
<dbReference type="Gene3D" id="3.80.10.10">
    <property type="entry name" value="Ribonuclease Inhibitor"/>
    <property type="match status" value="1"/>
</dbReference>
<dbReference type="GO" id="GO:0005886">
    <property type="term" value="C:plasma membrane"/>
    <property type="evidence" value="ECO:0007669"/>
    <property type="project" value="UniProtKB-SubCell"/>
</dbReference>
<feature type="transmembrane region" description="Helical" evidence="9">
    <location>
        <begin position="163"/>
        <end position="183"/>
    </location>
</feature>
<keyword evidence="6 9" id="KW-0472">Membrane</keyword>
<feature type="region of interest" description="Disordered" evidence="8">
    <location>
        <begin position="135"/>
        <end position="154"/>
    </location>
</feature>
<feature type="binding site" evidence="7">
    <location>
        <position position="251"/>
    </location>
    <ligand>
        <name>ATP</name>
        <dbReference type="ChEBI" id="CHEBI:30616"/>
    </ligand>
</feature>
<evidence type="ECO:0000259" key="10">
    <source>
        <dbReference type="PROSITE" id="PS50011"/>
    </source>
</evidence>
<keyword evidence="12" id="KW-1185">Reference proteome</keyword>
<dbReference type="PANTHER" id="PTHR45631:SF21">
    <property type="entry name" value="PROTEIN KINASE DOMAIN-CONTAINING PROTEIN"/>
    <property type="match status" value="1"/>
</dbReference>
<dbReference type="InterPro" id="IPR011009">
    <property type="entry name" value="Kinase-like_dom_sf"/>
</dbReference>
<gene>
    <name evidence="11" type="ORF">Taro_030059</name>
</gene>
<evidence type="ECO:0000256" key="8">
    <source>
        <dbReference type="SAM" id="MobiDB-lite"/>
    </source>
</evidence>
<dbReference type="OrthoDB" id="1882297at2759"/>
<dbReference type="GO" id="GO:0004672">
    <property type="term" value="F:protein kinase activity"/>
    <property type="evidence" value="ECO:0007669"/>
    <property type="project" value="InterPro"/>
</dbReference>
<dbReference type="InterPro" id="IPR001611">
    <property type="entry name" value="Leu-rich_rpt"/>
</dbReference>
<feature type="domain" description="Protein kinase" evidence="10">
    <location>
        <begin position="223"/>
        <end position="343"/>
    </location>
</feature>
<evidence type="ECO:0000256" key="6">
    <source>
        <dbReference type="ARBA" id="ARBA00023136"/>
    </source>
</evidence>
<keyword evidence="7" id="KW-0547">Nucleotide-binding</keyword>
<name>A0A843VV18_COLES</name>
<dbReference type="InterPro" id="IPR032675">
    <property type="entry name" value="LRR_dom_sf"/>
</dbReference>
<dbReference type="Pfam" id="PF00560">
    <property type="entry name" value="LRR_1"/>
    <property type="match status" value="1"/>
</dbReference>